<name>M1BFH4_SOLTU</name>
<reference evidence="12" key="1">
    <citation type="journal article" date="2011" name="Nature">
        <title>Genome sequence and analysis of the tuber crop potato.</title>
        <authorList>
            <consortium name="The Potato Genome Sequencing Consortium"/>
        </authorList>
    </citation>
    <scope>NUCLEOTIDE SEQUENCE [LARGE SCALE GENOMIC DNA]</scope>
    <source>
        <strain evidence="12">cv. DM1-3 516 R44</strain>
    </source>
</reference>
<dbReference type="OMA" id="TFSNDSH"/>
<organism evidence="11 12">
    <name type="scientific">Solanum tuberosum</name>
    <name type="common">Potato</name>
    <dbReference type="NCBI Taxonomy" id="4113"/>
    <lineage>
        <taxon>Eukaryota</taxon>
        <taxon>Viridiplantae</taxon>
        <taxon>Streptophyta</taxon>
        <taxon>Embryophyta</taxon>
        <taxon>Tracheophyta</taxon>
        <taxon>Spermatophyta</taxon>
        <taxon>Magnoliopsida</taxon>
        <taxon>eudicotyledons</taxon>
        <taxon>Gunneridae</taxon>
        <taxon>Pentapetalae</taxon>
        <taxon>asterids</taxon>
        <taxon>lamiids</taxon>
        <taxon>Solanales</taxon>
        <taxon>Solanaceae</taxon>
        <taxon>Solanoideae</taxon>
        <taxon>Solaneae</taxon>
        <taxon>Solanum</taxon>
    </lineage>
</organism>
<keyword evidence="9" id="KW-0675">Receptor</keyword>
<keyword evidence="4" id="KW-0433">Leucine-rich repeat</keyword>
<keyword evidence="12" id="KW-1185">Reference proteome</keyword>
<comment type="similarity">
    <text evidence="2">Belongs to the RLP family.</text>
</comment>
<evidence type="ECO:0000256" key="6">
    <source>
        <dbReference type="ARBA" id="ARBA00022737"/>
    </source>
</evidence>
<comment type="subcellular location">
    <subcellularLocation>
        <location evidence="1">Cell membrane</location>
        <topology evidence="1">Single-pass type I membrane protein</topology>
    </subcellularLocation>
</comment>
<keyword evidence="5" id="KW-0812">Transmembrane</keyword>
<evidence type="ECO:0000313" key="12">
    <source>
        <dbReference type="Proteomes" id="UP000011115"/>
    </source>
</evidence>
<dbReference type="Pfam" id="PF00560">
    <property type="entry name" value="LRR_1"/>
    <property type="match status" value="2"/>
</dbReference>
<keyword evidence="7" id="KW-1133">Transmembrane helix</keyword>
<proteinExistence type="inferred from homology"/>
<dbReference type="ExpressionAtlas" id="M1BFH4">
    <property type="expression patterns" value="baseline"/>
</dbReference>
<dbReference type="InterPro" id="IPR032675">
    <property type="entry name" value="LRR_dom_sf"/>
</dbReference>
<dbReference type="SUPFAM" id="SSF52058">
    <property type="entry name" value="L domain-like"/>
    <property type="match status" value="1"/>
</dbReference>
<sequence>MVLDLSWNRLVGEIPGPLLSLTFLEVLNLSYNHLAGRIPIGKQFNTFPNDSYCGNPDLCGFPLSKECGKQ</sequence>
<reference evidence="11" key="2">
    <citation type="submission" date="2015-06" db="UniProtKB">
        <authorList>
            <consortium name="EnsemblPlants"/>
        </authorList>
    </citation>
    <scope>IDENTIFICATION</scope>
    <source>
        <strain evidence="11">DM1-3 516 R44</strain>
    </source>
</reference>
<evidence type="ECO:0000256" key="5">
    <source>
        <dbReference type="ARBA" id="ARBA00022692"/>
    </source>
</evidence>
<protein>
    <submittedName>
        <fullName evidence="11">PK-LRR-TM resistance protein</fullName>
    </submittedName>
</protein>
<dbReference type="PANTHER" id="PTHR27004">
    <property type="entry name" value="RECEPTOR-LIKE PROTEIN 12 ISOFORM X1"/>
    <property type="match status" value="1"/>
</dbReference>
<keyword evidence="8" id="KW-0472">Membrane</keyword>
<dbReference type="GO" id="GO:0005886">
    <property type="term" value="C:plasma membrane"/>
    <property type="evidence" value="ECO:0007669"/>
    <property type="project" value="UniProtKB-SubCell"/>
</dbReference>
<accession>M1BFH4</accession>
<evidence type="ECO:0000256" key="1">
    <source>
        <dbReference type="ARBA" id="ARBA00004251"/>
    </source>
</evidence>
<keyword evidence="10" id="KW-0325">Glycoprotein</keyword>
<dbReference type="EnsemblPlants" id="PGSC0003DMT400044019">
    <property type="protein sequence ID" value="PGSC0003DMT400044019"/>
    <property type="gene ID" value="PGSC0003DMG400017080"/>
</dbReference>
<evidence type="ECO:0000256" key="10">
    <source>
        <dbReference type="ARBA" id="ARBA00023180"/>
    </source>
</evidence>
<dbReference type="HOGENOM" id="CLU_192471_0_0_1"/>
<dbReference type="InterPro" id="IPR001611">
    <property type="entry name" value="Leu-rich_rpt"/>
</dbReference>
<keyword evidence="6" id="KW-0677">Repeat</keyword>
<evidence type="ECO:0000313" key="11">
    <source>
        <dbReference type="EnsemblPlants" id="PGSC0003DMT400044019"/>
    </source>
</evidence>
<evidence type="ECO:0000256" key="4">
    <source>
        <dbReference type="ARBA" id="ARBA00022614"/>
    </source>
</evidence>
<evidence type="ECO:0000256" key="3">
    <source>
        <dbReference type="ARBA" id="ARBA00022475"/>
    </source>
</evidence>
<dbReference type="Proteomes" id="UP000011115">
    <property type="component" value="Unassembled WGS sequence"/>
</dbReference>
<evidence type="ECO:0000256" key="8">
    <source>
        <dbReference type="ARBA" id="ARBA00023136"/>
    </source>
</evidence>
<keyword evidence="3" id="KW-1003">Cell membrane</keyword>
<dbReference type="AlphaFoldDB" id="M1BFH4"/>
<evidence type="ECO:0000256" key="2">
    <source>
        <dbReference type="ARBA" id="ARBA00009592"/>
    </source>
</evidence>
<evidence type="ECO:0000256" key="7">
    <source>
        <dbReference type="ARBA" id="ARBA00022989"/>
    </source>
</evidence>
<dbReference type="Gramene" id="PGSC0003DMT400044019">
    <property type="protein sequence ID" value="PGSC0003DMT400044019"/>
    <property type="gene ID" value="PGSC0003DMG400017080"/>
</dbReference>
<dbReference type="PANTHER" id="PTHR27004:SF333">
    <property type="entry name" value="RECEPTOR-LIKE PROTEIN 12"/>
    <property type="match status" value="1"/>
</dbReference>
<evidence type="ECO:0000256" key="9">
    <source>
        <dbReference type="ARBA" id="ARBA00023170"/>
    </source>
</evidence>
<dbReference type="Gene3D" id="3.80.10.10">
    <property type="entry name" value="Ribonuclease Inhibitor"/>
    <property type="match status" value="1"/>
</dbReference>